<feature type="transmembrane region" description="Helical" evidence="14">
    <location>
        <begin position="373"/>
        <end position="390"/>
    </location>
</feature>
<dbReference type="InterPro" id="IPR038377">
    <property type="entry name" value="Na/Glc_symporter_sf"/>
</dbReference>
<organism evidence="15 16">
    <name type="scientific">Candidatus Paraluminiphilus aquimaris</name>
    <dbReference type="NCBI Taxonomy" id="2518994"/>
    <lineage>
        <taxon>Bacteria</taxon>
        <taxon>Pseudomonadati</taxon>
        <taxon>Pseudomonadota</taxon>
        <taxon>Gammaproteobacteria</taxon>
        <taxon>Cellvibrionales</taxon>
        <taxon>Halieaceae</taxon>
        <taxon>Candidatus Paraluminiphilus</taxon>
    </lineage>
</organism>
<evidence type="ECO:0000256" key="4">
    <source>
        <dbReference type="ARBA" id="ARBA00022475"/>
    </source>
</evidence>
<keyword evidence="4" id="KW-1003">Cell membrane</keyword>
<dbReference type="PANTHER" id="PTHR48086">
    <property type="entry name" value="SODIUM/PROLINE SYMPORTER-RELATED"/>
    <property type="match status" value="1"/>
</dbReference>
<keyword evidence="16" id="KW-1185">Reference proteome</keyword>
<dbReference type="InterPro" id="IPR018212">
    <property type="entry name" value="Na/solute_symporter_CS"/>
</dbReference>
<evidence type="ECO:0000256" key="6">
    <source>
        <dbReference type="ARBA" id="ARBA00022847"/>
    </source>
</evidence>
<feature type="transmembrane region" description="Helical" evidence="14">
    <location>
        <begin position="325"/>
        <end position="352"/>
    </location>
</feature>
<feature type="transmembrane region" description="Helical" evidence="14">
    <location>
        <begin position="198"/>
        <end position="219"/>
    </location>
</feature>
<evidence type="ECO:0000256" key="1">
    <source>
        <dbReference type="ARBA" id="ARBA00004651"/>
    </source>
</evidence>
<keyword evidence="6" id="KW-0769">Symport</keyword>
<dbReference type="InterPro" id="IPR050277">
    <property type="entry name" value="Sodium:Solute_Symporter"/>
</dbReference>
<dbReference type="InterPro" id="IPR001734">
    <property type="entry name" value="Na/solute_symporter"/>
</dbReference>
<evidence type="ECO:0000256" key="8">
    <source>
        <dbReference type="ARBA" id="ARBA00023053"/>
    </source>
</evidence>
<evidence type="ECO:0000313" key="15">
    <source>
        <dbReference type="EMBL" id="UZP75175.1"/>
    </source>
</evidence>
<feature type="transmembrane region" description="Helical" evidence="14">
    <location>
        <begin position="6"/>
        <end position="26"/>
    </location>
</feature>
<comment type="catalytic activity">
    <reaction evidence="12">
        <text>L-proline(in) + Na(+)(in) = L-proline(out) + Na(+)(out)</text>
        <dbReference type="Rhea" id="RHEA:28967"/>
        <dbReference type="ChEBI" id="CHEBI:29101"/>
        <dbReference type="ChEBI" id="CHEBI:60039"/>
    </reaction>
</comment>
<dbReference type="Proteomes" id="UP001317963">
    <property type="component" value="Chromosome"/>
</dbReference>
<keyword evidence="3" id="KW-0813">Transport</keyword>
<reference evidence="15 16" key="1">
    <citation type="submission" date="2019-02" db="EMBL/GenBank/DDBJ databases">
        <title>Halieaceae_genomes.</title>
        <authorList>
            <person name="Li S.-H."/>
        </authorList>
    </citation>
    <scope>NUCLEOTIDE SEQUENCE [LARGE SCALE GENOMIC DNA]</scope>
    <source>
        <strain evidence="15 16">JH123</strain>
    </source>
</reference>
<feature type="transmembrane region" description="Helical" evidence="14">
    <location>
        <begin position="170"/>
        <end position="191"/>
    </location>
</feature>
<dbReference type="PROSITE" id="PS50283">
    <property type="entry name" value="NA_SOLUT_SYMP_3"/>
    <property type="match status" value="1"/>
</dbReference>
<evidence type="ECO:0008006" key="17">
    <source>
        <dbReference type="Google" id="ProtNLM"/>
    </source>
</evidence>
<evidence type="ECO:0000256" key="2">
    <source>
        <dbReference type="ARBA" id="ARBA00006434"/>
    </source>
</evidence>
<feature type="transmembrane region" description="Helical" evidence="14">
    <location>
        <begin position="239"/>
        <end position="259"/>
    </location>
</feature>
<keyword evidence="11" id="KW-0739">Sodium transport</keyword>
<feature type="transmembrane region" description="Helical" evidence="14">
    <location>
        <begin position="47"/>
        <end position="68"/>
    </location>
</feature>
<evidence type="ECO:0000313" key="16">
    <source>
        <dbReference type="Proteomes" id="UP001317963"/>
    </source>
</evidence>
<gene>
    <name evidence="15" type="ORF">E0F26_10695</name>
</gene>
<evidence type="ECO:0000256" key="14">
    <source>
        <dbReference type="SAM" id="Phobius"/>
    </source>
</evidence>
<feature type="transmembrane region" description="Helical" evidence="14">
    <location>
        <begin position="396"/>
        <end position="420"/>
    </location>
</feature>
<evidence type="ECO:0000256" key="7">
    <source>
        <dbReference type="ARBA" id="ARBA00022989"/>
    </source>
</evidence>
<dbReference type="PANTHER" id="PTHR48086:SF3">
    <property type="entry name" value="SODIUM_PROLINE SYMPORTER"/>
    <property type="match status" value="1"/>
</dbReference>
<keyword evidence="10 14" id="KW-0472">Membrane</keyword>
<keyword evidence="9" id="KW-0406">Ion transport</keyword>
<evidence type="ECO:0000256" key="3">
    <source>
        <dbReference type="ARBA" id="ARBA00022448"/>
    </source>
</evidence>
<evidence type="ECO:0000256" key="5">
    <source>
        <dbReference type="ARBA" id="ARBA00022692"/>
    </source>
</evidence>
<evidence type="ECO:0000256" key="10">
    <source>
        <dbReference type="ARBA" id="ARBA00023136"/>
    </source>
</evidence>
<feature type="transmembrane region" description="Helical" evidence="14">
    <location>
        <begin position="280"/>
        <end position="305"/>
    </location>
</feature>
<proteinExistence type="inferred from homology"/>
<dbReference type="RefSeq" id="WP_279241653.1">
    <property type="nucleotide sequence ID" value="NZ_CP036501.1"/>
</dbReference>
<dbReference type="Gene3D" id="1.20.1730.10">
    <property type="entry name" value="Sodium/glucose cotransporter"/>
    <property type="match status" value="1"/>
</dbReference>
<evidence type="ECO:0000256" key="11">
    <source>
        <dbReference type="ARBA" id="ARBA00023201"/>
    </source>
</evidence>
<comment type="similarity">
    <text evidence="2 13">Belongs to the sodium:solute symporter (SSF) (TC 2.A.21) family.</text>
</comment>
<keyword evidence="8" id="KW-0915">Sodium</keyword>
<dbReference type="EMBL" id="CP036501">
    <property type="protein sequence ID" value="UZP75175.1"/>
    <property type="molecule type" value="Genomic_DNA"/>
</dbReference>
<feature type="transmembrane region" description="Helical" evidence="14">
    <location>
        <begin position="74"/>
        <end position="93"/>
    </location>
</feature>
<evidence type="ECO:0000256" key="13">
    <source>
        <dbReference type="RuleBase" id="RU362091"/>
    </source>
</evidence>
<keyword evidence="7 14" id="KW-1133">Transmembrane helix</keyword>
<accession>A0ABY6Q8C8</accession>
<feature type="transmembrane region" description="Helical" evidence="14">
    <location>
        <begin position="427"/>
        <end position="445"/>
    </location>
</feature>
<protein>
    <recommendedName>
        <fullName evidence="17">Sodium:solute symporter family protein</fullName>
    </recommendedName>
</protein>
<evidence type="ECO:0000256" key="12">
    <source>
        <dbReference type="ARBA" id="ARBA00033708"/>
    </source>
</evidence>
<sequence>MNWFVEHWIASTLLSAYVGVLLYNAYVGSKAATGVGGYYVGNREMGGAVVGISFFATFASTNTFIGHAGKGYEYGVAWFTLALLLMLFSWVSWRWIGPPLRRFSAEWDALTIPDYIKGRVLNNAPHASRHPVLLLSASVIVFASLLYLLAIFKGAGHLFQIFLGVPYEVAVGVTLLVVVLYTSIGGFVSVVRTDAIQGVFMLLGALAIFYFVTRAAGGVGAISQLVDMPTKQHLFDLNGAIPFAVLLGVSLSGALKLIVDPRQLSRFYGLKNDVEVKRGMWIAVLGLTLILVCMFPIGLYAHLILDNVTDTDLIVPTLVNDAAIFPFWVTDLLIVSIVSAAMSSMDSVLLVASSTLYKNLIAPFKHVANEVRLSRIAVIGFACIAAFMALNPPGDIVGITIFSGSLYAVCFFPPVVFGLYGRIASAARVFTSMLLGIATLIIWIVLGLSDLLHEVFPALLVSSVIYLVSSHRVHDDPVPHSA</sequence>
<evidence type="ECO:0000256" key="9">
    <source>
        <dbReference type="ARBA" id="ARBA00023065"/>
    </source>
</evidence>
<dbReference type="Pfam" id="PF00474">
    <property type="entry name" value="SSF"/>
    <property type="match status" value="1"/>
</dbReference>
<name>A0ABY6Q8C8_9GAMM</name>
<keyword evidence="5 14" id="KW-0812">Transmembrane</keyword>
<comment type="subcellular location">
    <subcellularLocation>
        <location evidence="1">Cell membrane</location>
        <topology evidence="1">Multi-pass membrane protein</topology>
    </subcellularLocation>
</comment>
<feature type="transmembrane region" description="Helical" evidence="14">
    <location>
        <begin position="132"/>
        <end position="150"/>
    </location>
</feature>
<dbReference type="PROSITE" id="PS00456">
    <property type="entry name" value="NA_SOLUT_SYMP_1"/>
    <property type="match status" value="1"/>
</dbReference>